<protein>
    <recommendedName>
        <fullName evidence="6">Exodeoxyribonuclease 7 small subunit</fullName>
        <ecNumber evidence="6">3.1.11.6</ecNumber>
    </recommendedName>
    <alternativeName>
        <fullName evidence="6">Exodeoxyribonuclease VII small subunit</fullName>
        <shortName evidence="6">Exonuclease VII small subunit</shortName>
    </alternativeName>
</protein>
<feature type="coiled-coil region" evidence="7">
    <location>
        <begin position="4"/>
        <end position="38"/>
    </location>
</feature>
<accession>D6GSF4</accession>
<dbReference type="NCBIfam" id="TIGR01280">
    <property type="entry name" value="xseB"/>
    <property type="match status" value="1"/>
</dbReference>
<reference evidence="9" key="1">
    <citation type="submission" date="2010-12" db="EMBL/GenBank/DDBJ databases">
        <title>The genome sequence of Filifactor alocis strain ATCC 35896.</title>
        <authorList>
            <consortium name="The Broad Institute Genome Sequencing Platform"/>
            <person name="Ward D."/>
            <person name="Earl A."/>
            <person name="Feldgarden M."/>
            <person name="Young S.K."/>
            <person name="Gargeya S."/>
            <person name="Zeng Q."/>
            <person name="Alvarado L."/>
            <person name="Berlin A."/>
            <person name="Bochicchio J."/>
            <person name="Chapman S.B."/>
            <person name="Chen Z."/>
            <person name="Freedman E."/>
            <person name="Gellesch M."/>
            <person name="Goldberg J."/>
            <person name="Griggs A."/>
            <person name="Gujja S."/>
            <person name="Heilman E."/>
            <person name="Heiman D."/>
            <person name="Howarth C."/>
            <person name="Mehta T."/>
            <person name="Neiman D."/>
            <person name="Pearson M."/>
            <person name="Roberts A."/>
            <person name="Saif S."/>
            <person name="Shea T."/>
            <person name="Shenoy N."/>
            <person name="Sisk P."/>
            <person name="Stolte C."/>
            <person name="Sykes S."/>
            <person name="White J."/>
            <person name="Yandava C."/>
            <person name="Izard J."/>
            <person name="Blanton J.M."/>
            <person name="Baranova O.V."/>
            <person name="Tanner A.C."/>
            <person name="Dewhirst F.E."/>
            <person name="Haas B."/>
            <person name="Nusbaum C."/>
            <person name="Birren B."/>
        </authorList>
    </citation>
    <scope>NUCLEOTIDE SEQUENCE [LARGE SCALE GENOMIC DNA]</scope>
    <source>
        <strain evidence="9">ATCC 35896 / D40 B5</strain>
    </source>
</reference>
<gene>
    <name evidence="6 8" type="primary">xseB</name>
    <name evidence="8" type="ordered locus">HMPREF0389_00512</name>
</gene>
<dbReference type="PANTHER" id="PTHR34137">
    <property type="entry name" value="EXODEOXYRIBONUCLEASE 7 SMALL SUBUNIT"/>
    <property type="match status" value="1"/>
</dbReference>
<evidence type="ECO:0000313" key="9">
    <source>
        <dbReference type="Proteomes" id="UP000007468"/>
    </source>
</evidence>
<dbReference type="Gene3D" id="1.10.287.1040">
    <property type="entry name" value="Exonuclease VII, small subunit"/>
    <property type="match status" value="1"/>
</dbReference>
<dbReference type="PIRSF" id="PIRSF006488">
    <property type="entry name" value="Exonuc_VII_S"/>
    <property type="match status" value="1"/>
</dbReference>
<comment type="catalytic activity">
    <reaction evidence="6">
        <text>Exonucleolytic cleavage in either 5'- to 3'- or 3'- to 5'-direction to yield nucleoside 5'-phosphates.</text>
        <dbReference type="EC" id="3.1.11.6"/>
    </reaction>
</comment>
<dbReference type="GO" id="GO:0006308">
    <property type="term" value="P:DNA catabolic process"/>
    <property type="evidence" value="ECO:0007669"/>
    <property type="project" value="UniProtKB-UniRule"/>
</dbReference>
<dbReference type="EC" id="3.1.11.6" evidence="6"/>
<dbReference type="KEGG" id="faa:HMPREF0389_00512"/>
<sequence>MMKKLKYEEKVNRLEKVIKSLQEERLDLEESVKLYEEGLQLYQSCKEELDGMEMKLKIILDGKEETFLEE</sequence>
<dbReference type="GO" id="GO:0005829">
    <property type="term" value="C:cytosol"/>
    <property type="evidence" value="ECO:0007669"/>
    <property type="project" value="TreeGrafter"/>
</dbReference>
<keyword evidence="4 6" id="KW-0378">Hydrolase</keyword>
<evidence type="ECO:0000313" key="8">
    <source>
        <dbReference type="EMBL" id="EFE28595.1"/>
    </source>
</evidence>
<comment type="subunit">
    <text evidence="6">Heterooligomer composed of large and small subunits.</text>
</comment>
<organism evidence="8 9">
    <name type="scientific">Filifactor alocis (strain ATCC 35896 / CCUG 47790 / D40 B5)</name>
    <name type="common">Fusobacterium alocis</name>
    <dbReference type="NCBI Taxonomy" id="546269"/>
    <lineage>
        <taxon>Bacteria</taxon>
        <taxon>Bacillati</taxon>
        <taxon>Bacillota</taxon>
        <taxon>Clostridia</taxon>
        <taxon>Peptostreptococcales</taxon>
        <taxon>Filifactoraceae</taxon>
        <taxon>Filifactor</taxon>
    </lineage>
</organism>
<keyword evidence="9" id="KW-1185">Reference proteome</keyword>
<dbReference type="PANTHER" id="PTHR34137:SF1">
    <property type="entry name" value="EXODEOXYRIBONUCLEASE 7 SMALL SUBUNIT"/>
    <property type="match status" value="1"/>
</dbReference>
<dbReference type="InterPro" id="IPR003761">
    <property type="entry name" value="Exonuc_VII_S"/>
</dbReference>
<evidence type="ECO:0000256" key="3">
    <source>
        <dbReference type="ARBA" id="ARBA00022722"/>
    </source>
</evidence>
<comment type="function">
    <text evidence="6">Bidirectionally degrades single-stranded DNA into large acid-insoluble oligonucleotides, which are then degraded further into small acid-soluble oligonucleotides.</text>
</comment>
<keyword evidence="7" id="KW-0175">Coiled coil</keyword>
<evidence type="ECO:0000256" key="5">
    <source>
        <dbReference type="ARBA" id="ARBA00022839"/>
    </source>
</evidence>
<dbReference type="SUPFAM" id="SSF116842">
    <property type="entry name" value="XseB-like"/>
    <property type="match status" value="1"/>
</dbReference>
<dbReference type="GO" id="GO:0009318">
    <property type="term" value="C:exodeoxyribonuclease VII complex"/>
    <property type="evidence" value="ECO:0007669"/>
    <property type="project" value="UniProtKB-UniRule"/>
</dbReference>
<keyword evidence="5 6" id="KW-0269">Exonuclease</keyword>
<evidence type="ECO:0000256" key="7">
    <source>
        <dbReference type="SAM" id="Coils"/>
    </source>
</evidence>
<dbReference type="OrthoDB" id="1697399at2"/>
<proteinExistence type="inferred from homology"/>
<keyword evidence="2 6" id="KW-0963">Cytoplasm</keyword>
<evidence type="ECO:0000256" key="4">
    <source>
        <dbReference type="ARBA" id="ARBA00022801"/>
    </source>
</evidence>
<dbReference type="eggNOG" id="COG1722">
    <property type="taxonomic scope" value="Bacteria"/>
</dbReference>
<dbReference type="AlphaFoldDB" id="D6GSF4"/>
<dbReference type="HAMAP" id="MF_00337">
    <property type="entry name" value="Exonuc_7_S"/>
    <property type="match status" value="1"/>
</dbReference>
<dbReference type="EMBL" id="CP002390">
    <property type="protein sequence ID" value="EFE28595.1"/>
    <property type="molecule type" value="Genomic_DNA"/>
</dbReference>
<keyword evidence="3 6" id="KW-0540">Nuclease</keyword>
<evidence type="ECO:0000256" key="1">
    <source>
        <dbReference type="ARBA" id="ARBA00009998"/>
    </source>
</evidence>
<dbReference type="GO" id="GO:0008855">
    <property type="term" value="F:exodeoxyribonuclease VII activity"/>
    <property type="evidence" value="ECO:0007669"/>
    <property type="project" value="UniProtKB-UniRule"/>
</dbReference>
<dbReference type="Pfam" id="PF02609">
    <property type="entry name" value="Exonuc_VII_S"/>
    <property type="match status" value="1"/>
</dbReference>
<comment type="subcellular location">
    <subcellularLocation>
        <location evidence="6">Cytoplasm</location>
    </subcellularLocation>
</comment>
<dbReference type="InterPro" id="IPR037004">
    <property type="entry name" value="Exonuc_VII_ssu_sf"/>
</dbReference>
<dbReference type="Proteomes" id="UP000007468">
    <property type="component" value="Chromosome"/>
</dbReference>
<name>D6GSF4_FILAD</name>
<comment type="similarity">
    <text evidence="1 6">Belongs to the XseB family.</text>
</comment>
<evidence type="ECO:0000256" key="6">
    <source>
        <dbReference type="HAMAP-Rule" id="MF_00337"/>
    </source>
</evidence>
<dbReference type="STRING" id="546269.HMPREF0389_00512"/>
<evidence type="ECO:0000256" key="2">
    <source>
        <dbReference type="ARBA" id="ARBA00022490"/>
    </source>
</evidence>